<accession>A0A8J5CLR7</accession>
<keyword evidence="2" id="KW-0719">Serine esterase</keyword>
<reference evidence="7" key="1">
    <citation type="submission" date="2020-07" db="EMBL/GenBank/DDBJ databases">
        <title>The High-quality genome of the commercially important snow crab, Chionoecetes opilio.</title>
        <authorList>
            <person name="Jeong J.-H."/>
            <person name="Ryu S."/>
        </authorList>
    </citation>
    <scope>NUCLEOTIDE SEQUENCE</scope>
    <source>
        <strain evidence="7">MADBK_172401_WGS</strain>
        <tissue evidence="7">Digestive gland</tissue>
    </source>
</reference>
<organism evidence="7 8">
    <name type="scientific">Chionoecetes opilio</name>
    <name type="common">Atlantic snow crab</name>
    <name type="synonym">Cancer opilio</name>
    <dbReference type="NCBI Taxonomy" id="41210"/>
    <lineage>
        <taxon>Eukaryota</taxon>
        <taxon>Metazoa</taxon>
        <taxon>Ecdysozoa</taxon>
        <taxon>Arthropoda</taxon>
        <taxon>Crustacea</taxon>
        <taxon>Multicrustacea</taxon>
        <taxon>Malacostraca</taxon>
        <taxon>Eumalacostraca</taxon>
        <taxon>Eucarida</taxon>
        <taxon>Decapoda</taxon>
        <taxon>Pleocyemata</taxon>
        <taxon>Brachyura</taxon>
        <taxon>Eubrachyura</taxon>
        <taxon>Majoidea</taxon>
        <taxon>Majidae</taxon>
        <taxon>Chionoecetes</taxon>
    </lineage>
</organism>
<evidence type="ECO:0000256" key="1">
    <source>
        <dbReference type="ARBA" id="ARBA00005964"/>
    </source>
</evidence>
<comment type="similarity">
    <text evidence="1 5">Belongs to the type-B carboxylesterase/lipase family.</text>
</comment>
<keyword evidence="8" id="KW-1185">Reference proteome</keyword>
<dbReference type="InterPro" id="IPR019826">
    <property type="entry name" value="Carboxylesterase_B_AS"/>
</dbReference>
<keyword evidence="3 5" id="KW-0378">Hydrolase</keyword>
<dbReference type="AlphaFoldDB" id="A0A8J5CLR7"/>
<comment type="caution">
    <text evidence="7">The sequence shown here is derived from an EMBL/GenBank/DDBJ whole genome shotgun (WGS) entry which is preliminary data.</text>
</comment>
<evidence type="ECO:0000256" key="4">
    <source>
        <dbReference type="ARBA" id="ARBA00023180"/>
    </source>
</evidence>
<keyword evidence="4" id="KW-0325">Glycoprotein</keyword>
<evidence type="ECO:0000256" key="5">
    <source>
        <dbReference type="RuleBase" id="RU361235"/>
    </source>
</evidence>
<gene>
    <name evidence="7" type="primary">ACHE1</name>
    <name evidence="7" type="ORF">GWK47_012671</name>
</gene>
<feature type="domain" description="Carboxylesterase type B" evidence="6">
    <location>
        <begin position="1"/>
        <end position="356"/>
    </location>
</feature>
<dbReference type="PANTHER" id="PTHR43142:SF1">
    <property type="entry name" value="CARBOXYLIC ESTER HYDROLASE"/>
    <property type="match status" value="1"/>
</dbReference>
<sequence length="403" mass="44744">MGLKDQTLALQWVRDNIRSFGGDPDSVTIFGESAGGASVHLQMLTPKSEGLFQRAIMQSGNALCPWALRDDHKRVATGVARQLECSGVEAPDGSLDGKELLSCLRAASAKELVLAGTQGETFNFMPMHMVPRVDGEYLPAHPAKLLREGRYHKIDVISGVCQHEGVATALSLLDGPSAEQLIADFPTMGPLSTGLDQEERPVNMARRIYYHYLGSGNLTFNEQNFNQLVQLYGDAFFVVPHDLTSQFHTRDASYGKNTYMYQLEHRGEKTFSSYINTTLDLIWVSHGDDLQYIFNEVFGSQPLKRSDDLFLSEIMMDLWTTFAATGNPTPDLSLGFLWTPATPSSLHYLSLKPAAVMRPDPRAEIRAFLGDLPTKQNMLLFPERFPAKVVVQEDDSESGHCHV</sequence>
<evidence type="ECO:0000256" key="2">
    <source>
        <dbReference type="ARBA" id="ARBA00022487"/>
    </source>
</evidence>
<evidence type="ECO:0000259" key="6">
    <source>
        <dbReference type="Pfam" id="PF00135"/>
    </source>
</evidence>
<dbReference type="OrthoDB" id="19653at2759"/>
<evidence type="ECO:0000313" key="8">
    <source>
        <dbReference type="Proteomes" id="UP000770661"/>
    </source>
</evidence>
<dbReference type="SUPFAM" id="SSF53474">
    <property type="entry name" value="alpha/beta-Hydrolases"/>
    <property type="match status" value="1"/>
</dbReference>
<dbReference type="EC" id="3.1.1.-" evidence="5"/>
<dbReference type="PANTHER" id="PTHR43142">
    <property type="entry name" value="CARBOXYLIC ESTER HYDROLASE"/>
    <property type="match status" value="1"/>
</dbReference>
<dbReference type="GO" id="GO:0052689">
    <property type="term" value="F:carboxylic ester hydrolase activity"/>
    <property type="evidence" value="ECO:0007669"/>
    <property type="project" value="UniProtKB-KW"/>
</dbReference>
<dbReference type="InterPro" id="IPR029058">
    <property type="entry name" value="AB_hydrolase_fold"/>
</dbReference>
<proteinExistence type="inferred from homology"/>
<evidence type="ECO:0000313" key="7">
    <source>
        <dbReference type="EMBL" id="KAG0715125.1"/>
    </source>
</evidence>
<dbReference type="EMBL" id="JACEEZ010019994">
    <property type="protein sequence ID" value="KAG0715125.1"/>
    <property type="molecule type" value="Genomic_DNA"/>
</dbReference>
<evidence type="ECO:0000256" key="3">
    <source>
        <dbReference type="ARBA" id="ARBA00022801"/>
    </source>
</evidence>
<protein>
    <recommendedName>
        <fullName evidence="5">Carboxylic ester hydrolase</fullName>
        <ecNumber evidence="5">3.1.1.-</ecNumber>
    </recommendedName>
</protein>
<dbReference type="Pfam" id="PF00135">
    <property type="entry name" value="COesterase"/>
    <property type="match status" value="1"/>
</dbReference>
<dbReference type="Proteomes" id="UP000770661">
    <property type="component" value="Unassembled WGS sequence"/>
</dbReference>
<dbReference type="PROSITE" id="PS00122">
    <property type="entry name" value="CARBOXYLESTERASE_B_1"/>
    <property type="match status" value="1"/>
</dbReference>
<dbReference type="InterPro" id="IPR002018">
    <property type="entry name" value="CarbesteraseB"/>
</dbReference>
<dbReference type="Gene3D" id="3.40.50.1820">
    <property type="entry name" value="alpha/beta hydrolase"/>
    <property type="match status" value="1"/>
</dbReference>
<name>A0A8J5CLR7_CHIOP</name>